<feature type="region of interest" description="Disordered" evidence="4">
    <location>
        <begin position="1614"/>
        <end position="1687"/>
    </location>
</feature>
<dbReference type="SUPFAM" id="SSF111347">
    <property type="entry name" value="Rap/Ran-GAP"/>
    <property type="match status" value="1"/>
</dbReference>
<evidence type="ECO:0000259" key="5">
    <source>
        <dbReference type="PROSITE" id="PS50085"/>
    </source>
</evidence>
<accession>A0A9J7L4S3</accession>
<dbReference type="PROSITE" id="PS50085">
    <property type="entry name" value="RAPGAP"/>
    <property type="match status" value="1"/>
</dbReference>
<evidence type="ECO:0000313" key="7">
    <source>
        <dbReference type="Proteomes" id="UP000001554"/>
    </source>
</evidence>
<feature type="compositionally biased region" description="Basic and acidic residues" evidence="4">
    <location>
        <begin position="1627"/>
        <end position="1642"/>
    </location>
</feature>
<dbReference type="InterPro" id="IPR036034">
    <property type="entry name" value="PDZ_sf"/>
</dbReference>
<feature type="compositionally biased region" description="Basic and acidic residues" evidence="4">
    <location>
        <begin position="1139"/>
        <end position="1148"/>
    </location>
</feature>
<reference evidence="8" key="2">
    <citation type="submission" date="2025-08" db="UniProtKB">
        <authorList>
            <consortium name="RefSeq"/>
        </authorList>
    </citation>
    <scope>IDENTIFICATION</scope>
    <source>
        <strain evidence="8">S238N-H82</strain>
        <tissue evidence="8">Testes</tissue>
    </source>
</reference>
<dbReference type="Proteomes" id="UP000001554">
    <property type="component" value="Chromosome 1"/>
</dbReference>
<dbReference type="GO" id="GO:0051056">
    <property type="term" value="P:regulation of small GTPase mediated signal transduction"/>
    <property type="evidence" value="ECO:0007669"/>
    <property type="project" value="InterPro"/>
</dbReference>
<feature type="compositionally biased region" description="Low complexity" evidence="4">
    <location>
        <begin position="1420"/>
        <end position="1438"/>
    </location>
</feature>
<feature type="compositionally biased region" description="Low complexity" evidence="4">
    <location>
        <begin position="1073"/>
        <end position="1087"/>
    </location>
</feature>
<dbReference type="InterPro" id="IPR035974">
    <property type="entry name" value="Rap/Ran-GAP_sf"/>
</dbReference>
<feature type="region of interest" description="Disordered" evidence="4">
    <location>
        <begin position="1236"/>
        <end position="1328"/>
    </location>
</feature>
<dbReference type="PANTHER" id="PTHR15711:SF22">
    <property type="entry name" value="RAP-GAP DOMAIN-CONTAINING PROTEIN"/>
    <property type="match status" value="1"/>
</dbReference>
<feature type="region of interest" description="Disordered" evidence="4">
    <location>
        <begin position="1139"/>
        <end position="1158"/>
    </location>
</feature>
<keyword evidence="3" id="KW-0175">Coiled coil</keyword>
<evidence type="ECO:0000256" key="4">
    <source>
        <dbReference type="SAM" id="MobiDB-lite"/>
    </source>
</evidence>
<gene>
    <name evidence="8" type="primary">LOC118415347</name>
</gene>
<feature type="compositionally biased region" description="Basic and acidic residues" evidence="4">
    <location>
        <begin position="1663"/>
        <end position="1672"/>
    </location>
</feature>
<dbReference type="GO" id="GO:0005096">
    <property type="term" value="F:GTPase activator activity"/>
    <property type="evidence" value="ECO:0000318"/>
    <property type="project" value="GO_Central"/>
</dbReference>
<feature type="compositionally biased region" description="Polar residues" evidence="4">
    <location>
        <begin position="1088"/>
        <end position="1114"/>
    </location>
</feature>
<feature type="region of interest" description="Disordered" evidence="4">
    <location>
        <begin position="244"/>
        <end position="286"/>
    </location>
</feature>
<feature type="compositionally biased region" description="Polar residues" evidence="4">
    <location>
        <begin position="1643"/>
        <end position="1652"/>
    </location>
</feature>
<sequence>MTSHTKRESPHGDSRENLGVDLLDTTSARLRAQQAAEYYHKSVLQNGSSPHSTPPAREIPREDSPKVNGNGSAGSSPGNTSTRHAVKIHLNLSRTSPPKANMNNNTSYADERMSPRARLGPHPRASMHAVIAENRSYRKPKSKVDPYKGMDRERGGHALLRSKRSNSDLSLNEVADDYLDGSLRREYGSTSSLEVQSVGGESFFAMLKDLRPDMSFDQRSPAPPKIQDYLRCRADGTLVEASGRVVNGVPEEPKPQNSSSSPKLSRAMTPRAKEKQMKYSRSKSAGGETSLFSMLLGTKKEGPDSMKSPDAEVDGRLDDKLRRRAFSHYDCQSMTFNLSDVVRNKEYLERRRNTTTGASAASSIRTSHASSPHNSTEDLSIQELDLGDGKSNNLVLSCPFFRNELGGEEERRISLSRGNGGSRASRAFREGMGPNLDSMSGLRPTTASVSVLDTGPDQDDMWPVGGRTRGYAIEHVDHGAYYFRRYFHGQSEVQNYLGVDENLGPIAISIRREKLPDHSGTSSSSNKDGGSPVPAQYMYRLIIRTSDLVTLRGSILEDAIPSTARHGTSRGLPIKDVLEFVAPEVNLGCLRLASLSPKTSEQLMRLDEQGISTQYKVGVLYCKTDQGTEEEMYNNESAGPIFDEFLDTLGERVRLKGFEKYRAQLDNKTDSTGSHSLYATYKNCEVMFHVSTMLPYTPNNRQQLLRKRHIGNDIVTIVFQEPGALPFTPKTIRSHFQHVFIVVQAINPNTDNVMYQVTVARSKDVPPFGPSMPEGATFPKSPQFKEFLLAKIINAENAAHKSEKFAAMAVRTRQEYLKDLAANCTTTTSIDSALKFGKFSLSGKKKEKTRPRLAPELASTGAIIWDIQIEDFSTSTTVDCILGISSEMFVLVDTDMKEALFSTPCKSVIGWTSQTDGLKVYYNRGECVVMSCPDSKAEVTEIVERLMRVTQGCETLEMTLRRNSLGQLGFHVDLEGMVAEVEPYGFAWQAGLRQGSRLVEICKVAVATLSHDQMIDLLRTSVTVKVVIIPPMEDGTPRRGLSDQYSNYSTLESSVSSHSSQERSDDDSVSGASRTLTSSRNSSLRSNQSAAIQTTQPQRSSSASPNARQGSPSQFRYRHEYGHGRDSGGELRRQVLEGMSGREGRYSRDSPSSTLPLLVGQDEPSLMEERHHAENVDTHDAADLAWAYKPEMYMESGSSNINYQQNRAHRQNNMHTFLFPFFPYYCCPFLIHTPNSSDSSKNNTLSSTDTSTSDEKWYDTGDNMEPEFPSTQRTASTDSGLDGAMIPMTNLMKAGDREGSTQHVGESAENFHTPPENAVSVPDFMQHPRYRSSITRAMEKMRGQDPDGPRVGPQDPSNSTSNLSEVSSHSQSSDGSLGSGQGHRDRLNLGTRDGNPSPNKSQGSPTQRRKKAGPKKYALDDSGSSASSSSPKASLRSLVLDDSAGTRSRPGSIATRGSSRTAALLQAASMQEDLLKLINPDVSEAEIQASNSRDGASGPGRPPIPRTVSDESMNGSRLNMNRSSSHDSLDRAGRGESTFNSAVPLLRTYPTRMSAQSAHVREGGRDKGYPGNMLPLPDPAAGINWNNLVETAKQFEAHWGKELDLSSLSDLSVQGIGPSPVANRPAPETETRPSGEASEDRSGGTNPENKLQPSARMSAGQQLRRDPEESQRGRRPQSALQRSTELETRVRQLQEELRKERQEKAALQAENEQLRQDNVRLQEESQTAAAQLRKFTEWFFNTIDRQ</sequence>
<feature type="compositionally biased region" description="Low complexity" evidence="4">
    <location>
        <begin position="1357"/>
        <end position="1376"/>
    </location>
</feature>
<feature type="domain" description="Rap-GAP" evidence="5">
    <location>
        <begin position="603"/>
        <end position="820"/>
    </location>
</feature>
<dbReference type="RefSeq" id="XP_035675776.1">
    <property type="nucleotide sequence ID" value="XM_035819883.1"/>
</dbReference>
<dbReference type="CDD" id="cd06745">
    <property type="entry name" value="PDZ_SIPA1-like"/>
    <property type="match status" value="1"/>
</dbReference>
<dbReference type="GO" id="GO:0005737">
    <property type="term" value="C:cytoplasm"/>
    <property type="evidence" value="ECO:0000318"/>
    <property type="project" value="GO_Central"/>
</dbReference>
<dbReference type="InterPro" id="IPR021818">
    <property type="entry name" value="SIPA1L_C"/>
</dbReference>
<dbReference type="PANTHER" id="PTHR15711">
    <property type="entry name" value="RAP GTPASE-ACTIVATING PROTEIN"/>
    <property type="match status" value="1"/>
</dbReference>
<feature type="compositionally biased region" description="Polar residues" evidence="4">
    <location>
        <begin position="1269"/>
        <end position="1279"/>
    </location>
</feature>
<name>A0A9J7L4S3_BRAFL</name>
<dbReference type="Gene3D" id="3.40.50.11210">
    <property type="entry name" value="Rap/Ran-GAP"/>
    <property type="match status" value="1"/>
</dbReference>
<dbReference type="Pfam" id="PF00595">
    <property type="entry name" value="PDZ"/>
    <property type="match status" value="1"/>
</dbReference>
<organism evidence="7 8">
    <name type="scientific">Branchiostoma floridae</name>
    <name type="common">Florida lancelet</name>
    <name type="synonym">Amphioxus</name>
    <dbReference type="NCBI Taxonomy" id="7739"/>
    <lineage>
        <taxon>Eukaryota</taxon>
        <taxon>Metazoa</taxon>
        <taxon>Chordata</taxon>
        <taxon>Cephalochordata</taxon>
        <taxon>Leptocardii</taxon>
        <taxon>Amphioxiformes</taxon>
        <taxon>Branchiostomatidae</taxon>
        <taxon>Branchiostoma</taxon>
    </lineage>
</organism>
<keyword evidence="2" id="KW-0597">Phosphoprotein</keyword>
<feature type="region of interest" description="Disordered" evidence="4">
    <location>
        <begin position="1340"/>
        <end position="1459"/>
    </location>
</feature>
<proteinExistence type="predicted"/>
<dbReference type="OrthoDB" id="2499658at2759"/>
<feature type="compositionally biased region" description="Basic and acidic residues" evidence="4">
    <location>
        <begin position="1559"/>
        <end position="1568"/>
    </location>
</feature>
<feature type="region of interest" description="Disordered" evidence="4">
    <location>
        <begin position="37"/>
        <end position="115"/>
    </location>
</feature>
<feature type="compositionally biased region" description="Basic and acidic residues" evidence="4">
    <location>
        <begin position="1524"/>
        <end position="1534"/>
    </location>
</feature>
<dbReference type="KEGG" id="bfo:118415347"/>
<feature type="compositionally biased region" description="Basic and acidic residues" evidence="4">
    <location>
        <begin position="1"/>
        <end position="18"/>
    </location>
</feature>
<feature type="compositionally biased region" description="Polar residues" evidence="4">
    <location>
        <begin position="1510"/>
        <end position="1523"/>
    </location>
</feature>
<feature type="region of interest" description="Disordered" evidence="4">
    <location>
        <begin position="1049"/>
        <end position="1132"/>
    </location>
</feature>
<dbReference type="FunFam" id="3.40.50.11210:FF:000002">
    <property type="entry name" value="Signal-induced proliferation-associated 1-like protein 1"/>
    <property type="match status" value="1"/>
</dbReference>
<protein>
    <submittedName>
        <fullName evidence="8">Signal-induced proliferation-associated 1-like protein 2 isoform X1</fullName>
    </submittedName>
</protein>
<evidence type="ECO:0000259" key="6">
    <source>
        <dbReference type="PROSITE" id="PS50106"/>
    </source>
</evidence>
<reference evidence="7" key="1">
    <citation type="journal article" date="2020" name="Nat. Ecol. Evol.">
        <title>Deeply conserved synteny resolves early events in vertebrate evolution.</title>
        <authorList>
            <person name="Simakov O."/>
            <person name="Marletaz F."/>
            <person name="Yue J.X."/>
            <person name="O'Connell B."/>
            <person name="Jenkins J."/>
            <person name="Brandt A."/>
            <person name="Calef R."/>
            <person name="Tung C.H."/>
            <person name="Huang T.K."/>
            <person name="Schmutz J."/>
            <person name="Satoh N."/>
            <person name="Yu J.K."/>
            <person name="Putnam N.H."/>
            <person name="Green R.E."/>
            <person name="Rokhsar D.S."/>
        </authorList>
    </citation>
    <scope>NUCLEOTIDE SEQUENCE [LARGE SCALE GENOMIC DNA]</scope>
    <source>
        <strain evidence="7">S238N-H82</strain>
    </source>
</reference>
<keyword evidence="7" id="KW-1185">Reference proteome</keyword>
<dbReference type="Pfam" id="PF02145">
    <property type="entry name" value="Rap_GAP"/>
    <property type="match status" value="1"/>
</dbReference>
<dbReference type="Gene3D" id="2.30.42.10">
    <property type="match status" value="1"/>
</dbReference>
<keyword evidence="1" id="KW-0343">GTPase activation</keyword>
<feature type="compositionally biased region" description="Polar residues" evidence="4">
    <location>
        <begin position="354"/>
        <end position="378"/>
    </location>
</feature>
<feature type="region of interest" description="Disordered" evidence="4">
    <location>
        <begin position="352"/>
        <end position="378"/>
    </location>
</feature>
<feature type="region of interest" description="Disordered" evidence="4">
    <location>
        <begin position="1489"/>
        <end position="1575"/>
    </location>
</feature>
<feature type="compositionally biased region" description="Polar residues" evidence="4">
    <location>
        <begin position="92"/>
        <end position="108"/>
    </location>
</feature>
<dbReference type="InterPro" id="IPR050989">
    <property type="entry name" value="Rap1_Ran_GAP"/>
</dbReference>
<dbReference type="InterPro" id="IPR000331">
    <property type="entry name" value="Rap/Ran_GAP_dom"/>
</dbReference>
<evidence type="ECO:0000256" key="2">
    <source>
        <dbReference type="ARBA" id="ARBA00022553"/>
    </source>
</evidence>
<feature type="compositionally biased region" description="Polar residues" evidence="4">
    <location>
        <begin position="1394"/>
        <end position="1406"/>
    </location>
</feature>
<dbReference type="Pfam" id="PF11881">
    <property type="entry name" value="SPAR_C"/>
    <property type="match status" value="1"/>
</dbReference>
<dbReference type="GeneID" id="118415347"/>
<evidence type="ECO:0000313" key="8">
    <source>
        <dbReference type="RefSeq" id="XP_035675776.1"/>
    </source>
</evidence>
<dbReference type="PROSITE" id="PS50106">
    <property type="entry name" value="PDZ"/>
    <property type="match status" value="1"/>
</dbReference>
<feature type="compositionally biased region" description="Low complexity" evidence="4">
    <location>
        <begin position="68"/>
        <end position="81"/>
    </location>
</feature>
<evidence type="ECO:0000256" key="3">
    <source>
        <dbReference type="ARBA" id="ARBA00023054"/>
    </source>
</evidence>
<feature type="compositionally biased region" description="Basic and acidic residues" evidence="4">
    <location>
        <begin position="1117"/>
        <end position="1132"/>
    </location>
</feature>
<feature type="domain" description="PDZ" evidence="6">
    <location>
        <begin position="957"/>
        <end position="1033"/>
    </location>
</feature>
<dbReference type="InterPro" id="IPR001478">
    <property type="entry name" value="PDZ"/>
</dbReference>
<dbReference type="SUPFAM" id="SSF50156">
    <property type="entry name" value="PDZ domain-like"/>
    <property type="match status" value="1"/>
</dbReference>
<feature type="region of interest" description="Disordered" evidence="4">
    <location>
        <begin position="1"/>
        <end position="25"/>
    </location>
</feature>
<dbReference type="SMART" id="SM00228">
    <property type="entry name" value="PDZ"/>
    <property type="match status" value="1"/>
</dbReference>
<evidence type="ECO:0000256" key="1">
    <source>
        <dbReference type="ARBA" id="ARBA00022468"/>
    </source>
</evidence>
<feature type="compositionally biased region" description="Low complexity" evidence="4">
    <location>
        <begin position="1236"/>
        <end position="1251"/>
    </location>
</feature>